<name>A0ABS9QNV6_9HYPH</name>
<keyword evidence="1" id="KW-0812">Transmembrane</keyword>
<accession>A0ABS9QNV6</accession>
<keyword evidence="1" id="KW-1133">Transmembrane helix</keyword>
<feature type="transmembrane region" description="Helical" evidence="1">
    <location>
        <begin position="20"/>
        <end position="40"/>
    </location>
</feature>
<dbReference type="Proteomes" id="UP001201701">
    <property type="component" value="Unassembled WGS sequence"/>
</dbReference>
<evidence type="ECO:0000313" key="2">
    <source>
        <dbReference type="EMBL" id="MCG7509119.1"/>
    </source>
</evidence>
<comment type="caution">
    <text evidence="2">The sequence shown here is derived from an EMBL/GenBank/DDBJ whole genome shotgun (WGS) entry which is preliminary data.</text>
</comment>
<dbReference type="RefSeq" id="WP_239370616.1">
    <property type="nucleotide sequence ID" value="NZ_JAKREW010000072.1"/>
</dbReference>
<sequence>MSESNETGGPAKKHISPWAAAVWIVFVGQGLVATLVELVWSKKIALPGILAAYGFPLPWWGGLALATLGAALLFWMHRRGVRVSD</sequence>
<keyword evidence="3" id="KW-1185">Reference proteome</keyword>
<reference evidence="2 3" key="1">
    <citation type="submission" date="2022-02" db="EMBL/GenBank/DDBJ databases">
        <title>Draft genome sequence of Mezorhizobium retamae strain IRAMC:0171 isolated from Retama raetam nodules.</title>
        <authorList>
            <person name="Bengaied R."/>
            <person name="Sbissi I."/>
            <person name="Huber K."/>
            <person name="Ghodbane F."/>
            <person name="Nouioui I."/>
            <person name="Tarhouni M."/>
            <person name="Gtari M."/>
        </authorList>
    </citation>
    <scope>NUCLEOTIDE SEQUENCE [LARGE SCALE GENOMIC DNA]</scope>
    <source>
        <strain evidence="2 3">IRAMC:0171</strain>
    </source>
</reference>
<organism evidence="2 3">
    <name type="scientific">Mesorhizobium retamae</name>
    <dbReference type="NCBI Taxonomy" id="2912854"/>
    <lineage>
        <taxon>Bacteria</taxon>
        <taxon>Pseudomonadati</taxon>
        <taxon>Pseudomonadota</taxon>
        <taxon>Alphaproteobacteria</taxon>
        <taxon>Hyphomicrobiales</taxon>
        <taxon>Phyllobacteriaceae</taxon>
        <taxon>Mesorhizobium</taxon>
    </lineage>
</organism>
<dbReference type="EMBL" id="JAKREW010000072">
    <property type="protein sequence ID" value="MCG7509119.1"/>
    <property type="molecule type" value="Genomic_DNA"/>
</dbReference>
<keyword evidence="1" id="KW-0472">Membrane</keyword>
<feature type="transmembrane region" description="Helical" evidence="1">
    <location>
        <begin position="52"/>
        <end position="76"/>
    </location>
</feature>
<proteinExistence type="predicted"/>
<evidence type="ECO:0000313" key="3">
    <source>
        <dbReference type="Proteomes" id="UP001201701"/>
    </source>
</evidence>
<evidence type="ECO:0000256" key="1">
    <source>
        <dbReference type="SAM" id="Phobius"/>
    </source>
</evidence>
<protein>
    <submittedName>
        <fullName evidence="2">Uncharacterized protein</fullName>
    </submittedName>
</protein>
<gene>
    <name evidence="2" type="ORF">L4923_29205</name>
</gene>